<dbReference type="SUPFAM" id="SSF56219">
    <property type="entry name" value="DNase I-like"/>
    <property type="match status" value="1"/>
</dbReference>
<reference evidence="2" key="1">
    <citation type="submission" date="2021-03" db="EMBL/GenBank/DDBJ databases">
        <authorList>
            <person name="Bekaert M."/>
        </authorList>
    </citation>
    <scope>NUCLEOTIDE SEQUENCE</scope>
</reference>
<dbReference type="GO" id="GO:0003824">
    <property type="term" value="F:catalytic activity"/>
    <property type="evidence" value="ECO:0007669"/>
    <property type="project" value="InterPro"/>
</dbReference>
<evidence type="ECO:0000259" key="1">
    <source>
        <dbReference type="PROSITE" id="PS50878"/>
    </source>
</evidence>
<gene>
    <name evidence="2" type="ORF">MEDL_40304</name>
</gene>
<evidence type="ECO:0000313" key="2">
    <source>
        <dbReference type="EMBL" id="CAG2227282.1"/>
    </source>
</evidence>
<dbReference type="Proteomes" id="UP000683360">
    <property type="component" value="Unassembled WGS sequence"/>
</dbReference>
<organism evidence="2 3">
    <name type="scientific">Mytilus edulis</name>
    <name type="common">Blue mussel</name>
    <dbReference type="NCBI Taxonomy" id="6550"/>
    <lineage>
        <taxon>Eukaryota</taxon>
        <taxon>Metazoa</taxon>
        <taxon>Spiralia</taxon>
        <taxon>Lophotrochozoa</taxon>
        <taxon>Mollusca</taxon>
        <taxon>Bivalvia</taxon>
        <taxon>Autobranchia</taxon>
        <taxon>Pteriomorphia</taxon>
        <taxon>Mytilida</taxon>
        <taxon>Mytiloidea</taxon>
        <taxon>Mytilidae</taxon>
        <taxon>Mytilinae</taxon>
        <taxon>Mytilus</taxon>
    </lineage>
</organism>
<dbReference type="InterPro" id="IPR043502">
    <property type="entry name" value="DNA/RNA_pol_sf"/>
</dbReference>
<dbReference type="InterPro" id="IPR005135">
    <property type="entry name" value="Endo/exonuclease/phosphatase"/>
</dbReference>
<feature type="domain" description="Reverse transcriptase" evidence="1">
    <location>
        <begin position="427"/>
        <end position="698"/>
    </location>
</feature>
<sequence>MPDGNNRIQVITINSSPLKTCLVNAYMPSLQVAGDLDYKDTLDQISEIIEKYKDSYQTIICGDMNASLHRDNRRRDQNLKEFMSNNNLSLANRYPKAPTFFHHNGKYTSQIDYIMFPETTTGILNSNIVIEDRHPTNTSDHTLVTANIPMKIDKTSTQLVKIYTRPNWAKCDKNIYTSTLKQELECESRGKESSVEERIKLLEKSIHKAGKKSIPKYRQLKSLKTVGKGIWNRKISEASRDSKNAHTVWKRKMNSHQNADMEKINLTIKKRKLRQLQRQAYASKKEKFINDIMQASQKDSKTFHKLVKQQRSKHDTNTDILYIGNKAFEGEKILSAWQTHFETLGTPNFDENIFDLERLELSKLQNNIIPELDIQKEEITKATPTEIESAIRKLNTGKASDENGIVSEHYIHAIDVITDEITDIINQIFEELDVPQSLKNGILTPVLKKKKDKTIPGNYRGIVVTSIFSKIFETIIKDRLEPELFPSQNNLQRGFTEGASSLFTAFIVSETTMLYKFLKIVLELLTLDAEKAFDTVTHEIMLNKMFHDGIRGDMWVLLKNIYTNMTLQVKWGDQTTQHVNIQQGIRQGAKLSTLLYKRYNNTILNAITGSHLGAKIGTICVASPTCADDIALLGEPHDIQAMLNIIEFHTKRDMVKINPEKSEVLCTSKGKNYQQKAYTLGEKQINRVDKLKHLGITRNVKSKVNTDERLKTGRQTIYALLGSGLHARTGMCPLVLCKIWKTYVVPRYLYGLEVQICTKADIYELEKLQRKIFRQFLSLPERTASSALYILLGAEPVETILDRNMLSLFLTISRLDNAIEKKILQWELEIGKDFTESFINRIDKILNKYSLPNPKEILENPPSKYKWKNMLKKAVNTYWSNIWKEECLIKTTIKYLTIQENPTENPHNIWKAARNNQNDIRKAEFKSRLITGTYMLQTTKAKFSKNQISGICELCTKAEEDIKHFLLDCESLESVRLKQMNKLLSLTELKGGGDKAIYKEEDVLQIIMDCSKLSTTSLSHLKAIDLIEIEKQSQTFCHQMHKERTKIQTR</sequence>
<dbReference type="SUPFAM" id="SSF56672">
    <property type="entry name" value="DNA/RNA polymerases"/>
    <property type="match status" value="1"/>
</dbReference>
<dbReference type="Gene3D" id="3.60.10.10">
    <property type="entry name" value="Endonuclease/exonuclease/phosphatase"/>
    <property type="match status" value="1"/>
</dbReference>
<evidence type="ECO:0000313" key="3">
    <source>
        <dbReference type="Proteomes" id="UP000683360"/>
    </source>
</evidence>
<dbReference type="CDD" id="cd01650">
    <property type="entry name" value="RT_nLTR_like"/>
    <property type="match status" value="1"/>
</dbReference>
<proteinExistence type="predicted"/>
<name>A0A8S3T1S9_MYTED</name>
<accession>A0A8S3T1S9</accession>
<comment type="caution">
    <text evidence="2">The sequence shown here is derived from an EMBL/GenBank/DDBJ whole genome shotgun (WGS) entry which is preliminary data.</text>
</comment>
<dbReference type="AlphaFoldDB" id="A0A8S3T1S9"/>
<dbReference type="Pfam" id="PF00078">
    <property type="entry name" value="RVT_1"/>
    <property type="match status" value="1"/>
</dbReference>
<dbReference type="EMBL" id="CAJPWZ010001959">
    <property type="protein sequence ID" value="CAG2227282.1"/>
    <property type="molecule type" value="Genomic_DNA"/>
</dbReference>
<protein>
    <recommendedName>
        <fullName evidence="1">Reverse transcriptase domain-containing protein</fullName>
    </recommendedName>
</protein>
<dbReference type="Pfam" id="PF14529">
    <property type="entry name" value="Exo_endo_phos_2"/>
    <property type="match status" value="1"/>
</dbReference>
<keyword evidence="3" id="KW-1185">Reference proteome</keyword>
<dbReference type="InterPro" id="IPR000477">
    <property type="entry name" value="RT_dom"/>
</dbReference>
<dbReference type="OrthoDB" id="6116465at2759"/>
<dbReference type="PANTHER" id="PTHR19446">
    <property type="entry name" value="REVERSE TRANSCRIPTASES"/>
    <property type="match status" value="1"/>
</dbReference>
<dbReference type="InterPro" id="IPR036691">
    <property type="entry name" value="Endo/exonu/phosph_ase_sf"/>
</dbReference>
<dbReference type="PROSITE" id="PS50878">
    <property type="entry name" value="RT_POL"/>
    <property type="match status" value="1"/>
</dbReference>